<organism evidence="20 21">
    <name type="scientific">Hortaea werneckii</name>
    <name type="common">Black yeast</name>
    <name type="synonym">Cladosporium werneckii</name>
    <dbReference type="NCBI Taxonomy" id="91943"/>
    <lineage>
        <taxon>Eukaryota</taxon>
        <taxon>Fungi</taxon>
        <taxon>Dikarya</taxon>
        <taxon>Ascomycota</taxon>
        <taxon>Pezizomycotina</taxon>
        <taxon>Dothideomycetes</taxon>
        <taxon>Dothideomycetidae</taxon>
        <taxon>Mycosphaerellales</taxon>
        <taxon>Teratosphaeriaceae</taxon>
        <taxon>Hortaea</taxon>
    </lineage>
</organism>
<comment type="similarity">
    <text evidence="5">In the N-terminal section; belongs to the lycopene beta-cyclase family.</text>
</comment>
<dbReference type="Gene3D" id="1.10.600.10">
    <property type="entry name" value="Farnesyl Diphosphate Synthase"/>
    <property type="match status" value="1"/>
</dbReference>
<evidence type="ECO:0000256" key="19">
    <source>
        <dbReference type="SAM" id="Phobius"/>
    </source>
</evidence>
<comment type="catalytic activity">
    <reaction evidence="17">
        <text>gamma-carotene = all-trans-beta-carotene</text>
        <dbReference type="Rhea" id="RHEA:32239"/>
        <dbReference type="ChEBI" id="CHEBI:17579"/>
        <dbReference type="ChEBI" id="CHEBI:27740"/>
        <dbReference type="EC" id="5.5.1.19"/>
    </reaction>
</comment>
<comment type="similarity">
    <text evidence="6">In the C-terminal section; belongs to the phytoene/squalene synthase family.</text>
</comment>
<dbReference type="Proteomes" id="UP000281677">
    <property type="component" value="Unassembled WGS sequence"/>
</dbReference>
<feature type="transmembrane region" description="Helical" evidence="19">
    <location>
        <begin position="6"/>
        <end position="27"/>
    </location>
</feature>
<comment type="pathway">
    <text evidence="3">Carotenoid biosynthesis; beta-carotene biosynthesis.</text>
</comment>
<dbReference type="AlphaFoldDB" id="A0A3M7J8K4"/>
<dbReference type="EMBL" id="QWIT01000030">
    <property type="protein sequence ID" value="RMZ34094.1"/>
    <property type="molecule type" value="Genomic_DNA"/>
</dbReference>
<dbReference type="InterPro" id="IPR044843">
    <property type="entry name" value="Trans_IPPS_bact-type"/>
</dbReference>
<evidence type="ECO:0000256" key="6">
    <source>
        <dbReference type="ARBA" id="ARBA00008406"/>
    </source>
</evidence>
<accession>A0A3M7J8K4</accession>
<evidence type="ECO:0000256" key="3">
    <source>
        <dbReference type="ARBA" id="ARBA00005089"/>
    </source>
</evidence>
<dbReference type="GO" id="GO:0004311">
    <property type="term" value="F:geranylgeranyl diphosphate synthase activity"/>
    <property type="evidence" value="ECO:0007669"/>
    <property type="project" value="InterPro"/>
</dbReference>
<dbReference type="EC" id="2.5.1.32" evidence="8"/>
<dbReference type="PANTHER" id="PTHR31480">
    <property type="entry name" value="BIFUNCTIONAL LYCOPENE CYCLASE/PHYTOENE SYNTHASE"/>
    <property type="match status" value="1"/>
</dbReference>
<dbReference type="SUPFAM" id="SSF48576">
    <property type="entry name" value="Terpenoid synthases"/>
    <property type="match status" value="1"/>
</dbReference>
<feature type="transmembrane region" description="Helical" evidence="19">
    <location>
        <begin position="226"/>
        <end position="250"/>
    </location>
</feature>
<dbReference type="VEuPathDB" id="FungiDB:BTJ68_07226"/>
<evidence type="ECO:0000256" key="5">
    <source>
        <dbReference type="ARBA" id="ARBA00008247"/>
    </source>
</evidence>
<comment type="subcellular location">
    <subcellularLocation>
        <location evidence="2">Membrane</location>
        <topology evidence="2">Multi-pass membrane protein</topology>
    </subcellularLocation>
</comment>
<dbReference type="GO" id="GO:0016020">
    <property type="term" value="C:membrane"/>
    <property type="evidence" value="ECO:0007669"/>
    <property type="project" value="UniProtKB-SubCell"/>
</dbReference>
<evidence type="ECO:0000256" key="7">
    <source>
        <dbReference type="ARBA" id="ARBA00012242"/>
    </source>
</evidence>
<dbReference type="InterPro" id="IPR017825">
    <property type="entry name" value="Lycopene_cyclase_dom"/>
</dbReference>
<comment type="pathway">
    <text evidence="4">Carotenoid biosynthesis; phytoene biosynthesis; all-trans-phytoene from geranylgeranyl diphosphate: step 1/1.</text>
</comment>
<comment type="catalytic activity">
    <reaction evidence="1">
        <text>2 (2E,6E,10E)-geranylgeranyl diphosphate = 15-cis-phytoene + 2 diphosphate</text>
        <dbReference type="Rhea" id="RHEA:34475"/>
        <dbReference type="ChEBI" id="CHEBI:27787"/>
        <dbReference type="ChEBI" id="CHEBI:33019"/>
        <dbReference type="ChEBI" id="CHEBI:58756"/>
        <dbReference type="EC" id="2.5.1.32"/>
    </reaction>
</comment>
<sequence>MGYDYALVHLTYTLPPALLLTAIYFPLSTRLDLYKLSFLITVAVLSTIPWDSYLIRTNIWSYPPNAVLGPTIWQIPIEEVFFFVIQTYNTTLLYLLCSKPVLHSVYLVKEDKASKDGKKWQYVKFAGQALFGLAVKKGIDYIRAEGPKTYLGLILVWASPFLFMLWSLAYQFLVRLPLTNTVLPIALPTLYLWIVDTLALKRGTWVIEQGTKTGWELWPGLEAEEAIFFFLTNCLIVFGLVAFDNAVAILNTFPIHFRKVPALPSPALLVKALLLPAGTYDDDRILGLQQSVDRLRAKSRSFYLASSTFQGRLRIDLVILYSFCRVADDLIDNASSPAEAKTWVKKLRNFLDLSYGGDTKNAKGEIIRGSDKNRGTATLFAVQNFPQDAFLTLLLLPVDRLSKEPLAELLNGFEMDLAFTPTNPTGPIRSEPDLDLYGARVAGTVALLCIQLVLHHHPLPGSSPTGPAVETQTKRLMAAGHHMGIALQYTNIARDLFLDAVESKRCYVPPSWLKKEKLSPESFLANLLASTSSHSEDAGFFQKKVGAIRGKLLDRSFEFYAKSRGAIEELPSEARAPMRVAVESYMQIARELRKEQGSPQRGLLGGKKEGWKKGRATVPRWKRVWVAWCALVGPGSGGGEGRE</sequence>
<dbReference type="GO" id="GO:0016117">
    <property type="term" value="P:carotenoid biosynthetic process"/>
    <property type="evidence" value="ECO:0007669"/>
    <property type="project" value="UniProtKB-KW"/>
</dbReference>
<keyword evidence="12" id="KW-0125">Carotenoid biosynthesis</keyword>
<dbReference type="UniPathway" id="UPA00799">
    <property type="reaction ID" value="UER00773"/>
</dbReference>
<evidence type="ECO:0000256" key="18">
    <source>
        <dbReference type="ARBA" id="ARBA00029335"/>
    </source>
</evidence>
<dbReference type="NCBIfam" id="TIGR03462">
    <property type="entry name" value="CarR_dom_SF"/>
    <property type="match status" value="2"/>
</dbReference>
<dbReference type="UniPathway" id="UPA00802"/>
<dbReference type="SFLD" id="SFLDG01018">
    <property type="entry name" value="Squalene/Phytoene_Synthase_Lik"/>
    <property type="match status" value="1"/>
</dbReference>
<dbReference type="GO" id="GO:0016872">
    <property type="term" value="F:intramolecular lyase activity"/>
    <property type="evidence" value="ECO:0007669"/>
    <property type="project" value="InterPro"/>
</dbReference>
<dbReference type="Pfam" id="PF00494">
    <property type="entry name" value="SQS_PSY"/>
    <property type="match status" value="1"/>
</dbReference>
<evidence type="ECO:0000313" key="20">
    <source>
        <dbReference type="EMBL" id="RMZ34094.1"/>
    </source>
</evidence>
<keyword evidence="15" id="KW-0413">Isomerase</keyword>
<evidence type="ECO:0000256" key="14">
    <source>
        <dbReference type="ARBA" id="ARBA00023136"/>
    </source>
</evidence>
<keyword evidence="10" id="KW-0808">Transferase</keyword>
<feature type="transmembrane region" description="Helical" evidence="19">
    <location>
        <begin position="176"/>
        <end position="194"/>
    </location>
</feature>
<keyword evidence="14 19" id="KW-0472">Membrane</keyword>
<dbReference type="EC" id="5.5.1.19" evidence="7"/>
<evidence type="ECO:0000256" key="15">
    <source>
        <dbReference type="ARBA" id="ARBA00023235"/>
    </source>
</evidence>
<name>A0A3M7J8K4_HORWE</name>
<dbReference type="SFLD" id="SFLDG01212">
    <property type="entry name" value="Phytoene_synthase_like"/>
    <property type="match status" value="1"/>
</dbReference>
<evidence type="ECO:0000256" key="4">
    <source>
        <dbReference type="ARBA" id="ARBA00005172"/>
    </source>
</evidence>
<keyword evidence="13 19" id="KW-1133">Transmembrane helix</keyword>
<reference evidence="20 21" key="1">
    <citation type="journal article" date="2018" name="BMC Genomics">
        <title>Genomic evidence for intraspecific hybridization in a clonal and extremely halotolerant yeast.</title>
        <authorList>
            <person name="Gostincar C."/>
            <person name="Stajich J.E."/>
            <person name="Zupancic J."/>
            <person name="Zalar P."/>
            <person name="Gunde-Cimerman N."/>
        </authorList>
    </citation>
    <scope>NUCLEOTIDE SEQUENCE [LARGE SCALE GENOMIC DNA]</scope>
    <source>
        <strain evidence="20 21">EXF-120</strain>
    </source>
</reference>
<evidence type="ECO:0000256" key="8">
    <source>
        <dbReference type="ARBA" id="ARBA00012396"/>
    </source>
</evidence>
<evidence type="ECO:0000256" key="2">
    <source>
        <dbReference type="ARBA" id="ARBA00004141"/>
    </source>
</evidence>
<keyword evidence="11 19" id="KW-0812">Transmembrane</keyword>
<dbReference type="PROSITE" id="PS01045">
    <property type="entry name" value="SQUALEN_PHYTOEN_SYN_2"/>
    <property type="match status" value="1"/>
</dbReference>
<evidence type="ECO:0000256" key="17">
    <source>
        <dbReference type="ARBA" id="ARBA00029313"/>
    </source>
</evidence>
<evidence type="ECO:0000313" key="21">
    <source>
        <dbReference type="Proteomes" id="UP000281677"/>
    </source>
</evidence>
<dbReference type="SFLD" id="SFLDS00005">
    <property type="entry name" value="Isoprenoid_Synthase_Type_I"/>
    <property type="match status" value="1"/>
</dbReference>
<dbReference type="InterPro" id="IPR008949">
    <property type="entry name" value="Isoprenoid_synthase_dom_sf"/>
</dbReference>
<evidence type="ECO:0000256" key="11">
    <source>
        <dbReference type="ARBA" id="ARBA00022692"/>
    </source>
</evidence>
<evidence type="ECO:0000256" key="13">
    <source>
        <dbReference type="ARBA" id="ARBA00022989"/>
    </source>
</evidence>
<dbReference type="GO" id="GO:0045436">
    <property type="term" value="F:lycopene beta cyclase activity"/>
    <property type="evidence" value="ECO:0007669"/>
    <property type="project" value="UniProtKB-ARBA"/>
</dbReference>
<proteinExistence type="inferred from homology"/>
<comment type="catalytic activity">
    <reaction evidence="18">
        <text>all-trans-lycopene = gamma-carotene</text>
        <dbReference type="Rhea" id="RHEA:32219"/>
        <dbReference type="ChEBI" id="CHEBI:15948"/>
        <dbReference type="ChEBI" id="CHEBI:27740"/>
        <dbReference type="EC" id="5.5.1.19"/>
    </reaction>
</comment>
<protein>
    <recommendedName>
        <fullName evidence="9">Bifunctional lycopene cyclase/phytoene synthase</fullName>
        <ecNumber evidence="8">2.5.1.32</ecNumber>
        <ecNumber evidence="7">5.5.1.19</ecNumber>
    </recommendedName>
</protein>
<dbReference type="InterPro" id="IPR002060">
    <property type="entry name" value="Squ/phyt_synthse"/>
</dbReference>
<evidence type="ECO:0000256" key="1">
    <source>
        <dbReference type="ARBA" id="ARBA00001805"/>
    </source>
</evidence>
<gene>
    <name evidence="20" type="ORF">D0859_01779</name>
</gene>
<dbReference type="OrthoDB" id="6600518at2759"/>
<comment type="caution">
    <text evidence="20">The sequence shown here is derived from an EMBL/GenBank/DDBJ whole genome shotgun (WGS) entry which is preliminary data.</text>
</comment>
<dbReference type="InterPro" id="IPR019845">
    <property type="entry name" value="Squalene/phytoene_synthase_CS"/>
</dbReference>
<evidence type="ECO:0000256" key="12">
    <source>
        <dbReference type="ARBA" id="ARBA00022746"/>
    </source>
</evidence>
<evidence type="ECO:0000256" key="16">
    <source>
        <dbReference type="ARBA" id="ARBA00023268"/>
    </source>
</evidence>
<feature type="transmembrane region" description="Helical" evidence="19">
    <location>
        <begin position="150"/>
        <end position="169"/>
    </location>
</feature>
<evidence type="ECO:0000256" key="9">
    <source>
        <dbReference type="ARBA" id="ARBA00018909"/>
    </source>
</evidence>
<keyword evidence="16" id="KW-0511">Multifunctional enzyme</keyword>
<evidence type="ECO:0000256" key="10">
    <source>
        <dbReference type="ARBA" id="ARBA00022679"/>
    </source>
</evidence>